<sequence>MRDKRQLLLIPMSLNIGVMQGFVMGDFTKWFGVSCWNFTSSLVTVPQRIVVARRFGRNVVKFSDIKGSDSTMETSIQFLLVIVDCVCVVGGQVWSNNPEQQTWNDETLTMGTRFSKAFTETVGVIEAGRGRLCLY</sequence>
<evidence type="ECO:0000313" key="2">
    <source>
        <dbReference type="EMBL" id="GBM56953.1"/>
    </source>
</evidence>
<keyword evidence="1" id="KW-1133">Transmembrane helix</keyword>
<protein>
    <submittedName>
        <fullName evidence="2">Uncharacterized protein</fullName>
    </submittedName>
</protein>
<feature type="transmembrane region" description="Helical" evidence="1">
    <location>
        <begin position="7"/>
        <end position="24"/>
    </location>
</feature>
<dbReference type="EMBL" id="BGPR01179172">
    <property type="protein sequence ID" value="GBM56953.1"/>
    <property type="molecule type" value="Genomic_DNA"/>
</dbReference>
<comment type="caution">
    <text evidence="2">The sequence shown here is derived from an EMBL/GenBank/DDBJ whole genome shotgun (WGS) entry which is preliminary data.</text>
</comment>
<organism evidence="2 4">
    <name type="scientific">Araneus ventricosus</name>
    <name type="common">Orbweaver spider</name>
    <name type="synonym">Epeira ventricosa</name>
    <dbReference type="NCBI Taxonomy" id="182803"/>
    <lineage>
        <taxon>Eukaryota</taxon>
        <taxon>Metazoa</taxon>
        <taxon>Ecdysozoa</taxon>
        <taxon>Arthropoda</taxon>
        <taxon>Chelicerata</taxon>
        <taxon>Arachnida</taxon>
        <taxon>Araneae</taxon>
        <taxon>Araneomorphae</taxon>
        <taxon>Entelegynae</taxon>
        <taxon>Araneoidea</taxon>
        <taxon>Araneidae</taxon>
        <taxon>Araneus</taxon>
    </lineage>
</organism>
<evidence type="ECO:0000313" key="4">
    <source>
        <dbReference type="Proteomes" id="UP000499080"/>
    </source>
</evidence>
<evidence type="ECO:0000256" key="1">
    <source>
        <dbReference type="SAM" id="Phobius"/>
    </source>
</evidence>
<gene>
    <name evidence="2" type="ORF">AVEN_192218_1</name>
    <name evidence="3" type="ORF">AVEN_39859_1</name>
</gene>
<accession>A0A4Y2GTV3</accession>
<keyword evidence="1" id="KW-0472">Membrane</keyword>
<proteinExistence type="predicted"/>
<dbReference type="EMBL" id="BGPR01179183">
    <property type="protein sequence ID" value="GBM56991.1"/>
    <property type="molecule type" value="Genomic_DNA"/>
</dbReference>
<dbReference type="Proteomes" id="UP000499080">
    <property type="component" value="Unassembled WGS sequence"/>
</dbReference>
<reference evidence="2 4" key="1">
    <citation type="journal article" date="2019" name="Sci. Rep.">
        <title>Orb-weaving spider Araneus ventricosus genome elucidates the spidroin gene catalogue.</title>
        <authorList>
            <person name="Kono N."/>
            <person name="Nakamura H."/>
            <person name="Ohtoshi R."/>
            <person name="Moran D.A.P."/>
            <person name="Shinohara A."/>
            <person name="Yoshida Y."/>
            <person name="Fujiwara M."/>
            <person name="Mori M."/>
            <person name="Tomita M."/>
            <person name="Arakawa K."/>
        </authorList>
    </citation>
    <scope>NUCLEOTIDE SEQUENCE [LARGE SCALE GENOMIC DNA]</scope>
</reference>
<dbReference type="AlphaFoldDB" id="A0A4Y2GTV3"/>
<evidence type="ECO:0000313" key="3">
    <source>
        <dbReference type="EMBL" id="GBM56991.1"/>
    </source>
</evidence>
<keyword evidence="1" id="KW-0812">Transmembrane</keyword>
<name>A0A4Y2GTV3_ARAVE</name>
<keyword evidence="4" id="KW-1185">Reference proteome</keyword>